<dbReference type="OrthoDB" id="1751168at2759"/>
<dbReference type="EMBL" id="KQ999891">
    <property type="protein sequence ID" value="KZV40672.1"/>
    <property type="molecule type" value="Genomic_DNA"/>
</dbReference>
<dbReference type="AlphaFoldDB" id="A0A2Z7C1J0"/>
<protein>
    <submittedName>
        <fullName evidence="1">Uncharacterized protein</fullName>
    </submittedName>
</protein>
<evidence type="ECO:0000313" key="2">
    <source>
        <dbReference type="Proteomes" id="UP000250235"/>
    </source>
</evidence>
<evidence type="ECO:0000313" key="1">
    <source>
        <dbReference type="EMBL" id="KZV40672.1"/>
    </source>
</evidence>
<dbReference type="Proteomes" id="UP000250235">
    <property type="component" value="Unassembled WGS sequence"/>
</dbReference>
<name>A0A2Z7C1J0_9LAMI</name>
<gene>
    <name evidence="1" type="ORF">F511_32382</name>
</gene>
<keyword evidence="2" id="KW-1185">Reference proteome</keyword>
<sequence length="118" mass="13457">MEHVYMVKKFKPLEKSGLKGFLGVWYSVFEGAVIEFFANAKVLLERLLTDLSAKEVAEMKMAFSCTGVPFRPPNKKMDMKVEYRLLHDIMAKALCVKAGSFDVVTSEKCKYLWRPAVV</sequence>
<reference evidence="1 2" key="1">
    <citation type="journal article" date="2015" name="Proc. Natl. Acad. Sci. U.S.A.">
        <title>The resurrection genome of Boea hygrometrica: A blueprint for survival of dehydration.</title>
        <authorList>
            <person name="Xiao L."/>
            <person name="Yang G."/>
            <person name="Zhang L."/>
            <person name="Yang X."/>
            <person name="Zhao S."/>
            <person name="Ji Z."/>
            <person name="Zhou Q."/>
            <person name="Hu M."/>
            <person name="Wang Y."/>
            <person name="Chen M."/>
            <person name="Xu Y."/>
            <person name="Jin H."/>
            <person name="Xiao X."/>
            <person name="Hu G."/>
            <person name="Bao F."/>
            <person name="Hu Y."/>
            <person name="Wan P."/>
            <person name="Li L."/>
            <person name="Deng X."/>
            <person name="Kuang T."/>
            <person name="Xiang C."/>
            <person name="Zhu J.K."/>
            <person name="Oliver M.J."/>
            <person name="He Y."/>
        </authorList>
    </citation>
    <scope>NUCLEOTIDE SEQUENCE [LARGE SCALE GENOMIC DNA]</scope>
    <source>
        <strain evidence="2">cv. XS01</strain>
    </source>
</reference>
<proteinExistence type="predicted"/>
<accession>A0A2Z7C1J0</accession>
<organism evidence="1 2">
    <name type="scientific">Dorcoceras hygrometricum</name>
    <dbReference type="NCBI Taxonomy" id="472368"/>
    <lineage>
        <taxon>Eukaryota</taxon>
        <taxon>Viridiplantae</taxon>
        <taxon>Streptophyta</taxon>
        <taxon>Embryophyta</taxon>
        <taxon>Tracheophyta</taxon>
        <taxon>Spermatophyta</taxon>
        <taxon>Magnoliopsida</taxon>
        <taxon>eudicotyledons</taxon>
        <taxon>Gunneridae</taxon>
        <taxon>Pentapetalae</taxon>
        <taxon>asterids</taxon>
        <taxon>lamiids</taxon>
        <taxon>Lamiales</taxon>
        <taxon>Gesneriaceae</taxon>
        <taxon>Didymocarpoideae</taxon>
        <taxon>Trichosporeae</taxon>
        <taxon>Loxocarpinae</taxon>
        <taxon>Dorcoceras</taxon>
    </lineage>
</organism>